<proteinExistence type="predicted"/>
<dbReference type="AlphaFoldDB" id="A0A371IS08"/>
<comment type="caution">
    <text evidence="2">The sequence shown here is derived from an EMBL/GenBank/DDBJ whole genome shotgun (WGS) entry which is preliminary data.</text>
</comment>
<dbReference type="Gene3D" id="3.90.550.10">
    <property type="entry name" value="Spore Coat Polysaccharide Biosynthesis Protein SpsA, Chain A"/>
    <property type="match status" value="1"/>
</dbReference>
<dbReference type="RefSeq" id="WP_095406843.1">
    <property type="nucleotide sequence ID" value="NZ_NOJZ02000015.1"/>
</dbReference>
<accession>A0A371IS08</accession>
<dbReference type="GO" id="GO:0016740">
    <property type="term" value="F:transferase activity"/>
    <property type="evidence" value="ECO:0007669"/>
    <property type="project" value="UniProtKB-KW"/>
</dbReference>
<dbReference type="InterPro" id="IPR001173">
    <property type="entry name" value="Glyco_trans_2-like"/>
</dbReference>
<keyword evidence="3" id="KW-1185">Reference proteome</keyword>
<dbReference type="Pfam" id="PF00535">
    <property type="entry name" value="Glycos_transf_2"/>
    <property type="match status" value="1"/>
</dbReference>
<dbReference type="SUPFAM" id="SSF53756">
    <property type="entry name" value="UDP-Glycosyltransferase/glycogen phosphorylase"/>
    <property type="match status" value="1"/>
</dbReference>
<gene>
    <name evidence="2" type="ORF">CHF27_008995</name>
</gene>
<reference evidence="2 3" key="1">
    <citation type="journal article" date="2017" name="Genome Announc.">
        <title>Draft Genome Sequence of Romboutsia maritimum sp. nov. Strain CCRI-22766(T), Isolated from Coastal Estuarine Mud.</title>
        <authorList>
            <person name="Maheux A.F."/>
            <person name="Boudreau D.K."/>
            <person name="Berube E."/>
            <person name="Boissinot M."/>
            <person name="Raymond F."/>
            <person name="Brodeur S."/>
            <person name="Corbeil J."/>
            <person name="Brightwell G."/>
            <person name="Broda D."/>
            <person name="Omar R.F."/>
            <person name="Bergeron M.G."/>
        </authorList>
    </citation>
    <scope>NUCLEOTIDE SEQUENCE [LARGE SCALE GENOMIC DNA]</scope>
    <source>
        <strain evidence="2 3">CCRI-22766</strain>
    </source>
</reference>
<evidence type="ECO:0000313" key="3">
    <source>
        <dbReference type="Proteomes" id="UP000243494"/>
    </source>
</evidence>
<dbReference type="EMBL" id="NOJZ02000015">
    <property type="protein sequence ID" value="RDY23270.1"/>
    <property type="molecule type" value="Genomic_DNA"/>
</dbReference>
<dbReference type="SUPFAM" id="SSF53448">
    <property type="entry name" value="Nucleotide-diphospho-sugar transferases"/>
    <property type="match status" value="1"/>
</dbReference>
<evidence type="ECO:0000313" key="2">
    <source>
        <dbReference type="EMBL" id="RDY23270.1"/>
    </source>
</evidence>
<dbReference type="Proteomes" id="UP000243494">
    <property type="component" value="Unassembled WGS sequence"/>
</dbReference>
<dbReference type="PANTHER" id="PTHR43179">
    <property type="entry name" value="RHAMNOSYLTRANSFERASE WBBL"/>
    <property type="match status" value="1"/>
</dbReference>
<dbReference type="CDD" id="cd03801">
    <property type="entry name" value="GT4_PimA-like"/>
    <property type="match status" value="1"/>
</dbReference>
<dbReference type="CDD" id="cd04186">
    <property type="entry name" value="GT_2_like_c"/>
    <property type="match status" value="1"/>
</dbReference>
<protein>
    <submittedName>
        <fullName evidence="2">Glycosyltransferase</fullName>
    </submittedName>
</protein>
<feature type="domain" description="Glycosyltransferase 2-like" evidence="1">
    <location>
        <begin position="103"/>
        <end position="267"/>
    </location>
</feature>
<organism evidence="2 3">
    <name type="scientific">Romboutsia maritimum</name>
    <dbReference type="NCBI Taxonomy" id="2020948"/>
    <lineage>
        <taxon>Bacteria</taxon>
        <taxon>Bacillati</taxon>
        <taxon>Bacillota</taxon>
        <taxon>Clostridia</taxon>
        <taxon>Peptostreptococcales</taxon>
        <taxon>Peptostreptococcaceae</taxon>
        <taxon>Romboutsia</taxon>
    </lineage>
</organism>
<dbReference type="Gene3D" id="3.40.50.2000">
    <property type="entry name" value="Glycogen Phosphorylase B"/>
    <property type="match status" value="2"/>
</dbReference>
<dbReference type="Pfam" id="PF13692">
    <property type="entry name" value="Glyco_trans_1_4"/>
    <property type="match status" value="1"/>
</dbReference>
<evidence type="ECO:0000259" key="1">
    <source>
        <dbReference type="Pfam" id="PF00535"/>
    </source>
</evidence>
<keyword evidence="2" id="KW-0808">Transferase</keyword>
<dbReference type="InterPro" id="IPR029044">
    <property type="entry name" value="Nucleotide-diphossugar_trans"/>
</dbReference>
<dbReference type="OrthoDB" id="9771846at2"/>
<sequence>MLVKLYKIRDKALPEGSKRKFLARLLKKAIKNPKVYFNKLNKDNIKKLKYYMKNEDLERINERLNNFDEKYIKITDQTIKITEVEEGTYEKIIFNKSEKPLVSIIIPVYNQWHYTYSCLKSIKDNTNGIDYEIIIADDVSNDLTKDVESYIENITVIRNEVNLGFLLNCNNAAKHAKGKYIHFLNNDTNVQQDWLSSLVELIEKDEKIGMVGSKLVYSNGKLQESGGIIWNDASGWNYGRLDDPFKSEYNYVKEVDYISGASIMIKKSLWREIGGFDERYVPAYFEDSDLAFEVRKSGYKVMYQPKSIVVHFEGISHGTDENAGIKSYQVKNKEKFIEKWKDVLNKEHFNNAENVFLARDKSGKKETVVVIDHYVPHYDKDAGSRTTYQYLNLLIDMGFNVKFIGDNFFKHEPYTNTLQQNGIEVLYGEQYYKNWTKWIKENSKHIDYIFLHRPHIASKYIDFMKKHTKAKIIYYVHDIHYLRELREYELTHNEETLRLSNEWKEKELDIMSKSDAVLTPSVDEKVIISKEIEPNKAFATPIFYYKKFEELDRDFKSRENLLFVGGFGHKPNEDGMLWFINEIWPLVVKALPEIKLTIVGSNPTKKIKSLECDNINVTGFVSDEELENYYEKSRIGIIPLRYGAGVKGKTIEAMYNNIPIVSTGIGIEGLENINEYIKGYDNALDFANEIINLYNDEQKMMNMCSSYNKYLKKYFSHKGAKELFSSIFTK</sequence>
<name>A0A371IS08_9FIRM</name>
<dbReference type="PANTHER" id="PTHR43179:SF7">
    <property type="entry name" value="RHAMNOSYLTRANSFERASE WBBL"/>
    <property type="match status" value="1"/>
</dbReference>